<dbReference type="PIRSF" id="PIRSF016578">
    <property type="entry name" value="HsaA"/>
    <property type="match status" value="1"/>
</dbReference>
<dbReference type="InterPro" id="IPR037069">
    <property type="entry name" value="AcylCoA_DH/ox_N_sf"/>
</dbReference>
<dbReference type="Gene3D" id="2.40.110.10">
    <property type="entry name" value="Butyryl-CoA Dehydrogenase, subunit A, domain 2"/>
    <property type="match status" value="1"/>
</dbReference>
<name>A0ABZ1MY10_STREF</name>
<reference evidence="1 2" key="1">
    <citation type="submission" date="2022-10" db="EMBL/GenBank/DDBJ databases">
        <title>The complete genomes of actinobacterial strains from the NBC collection.</title>
        <authorList>
            <person name="Joergensen T.S."/>
            <person name="Alvarez Arevalo M."/>
            <person name="Sterndorff E.B."/>
            <person name="Faurdal D."/>
            <person name="Vuksanovic O."/>
            <person name="Mourched A.-S."/>
            <person name="Charusanti P."/>
            <person name="Shaw S."/>
            <person name="Blin K."/>
            <person name="Weber T."/>
        </authorList>
    </citation>
    <scope>NUCLEOTIDE SEQUENCE [LARGE SCALE GENOMIC DNA]</scope>
    <source>
        <strain evidence="1 2">NBC_00017</strain>
    </source>
</reference>
<evidence type="ECO:0000313" key="1">
    <source>
        <dbReference type="EMBL" id="WTW31989.1"/>
    </source>
</evidence>
<proteinExistence type="predicted"/>
<dbReference type="InterPro" id="IPR046373">
    <property type="entry name" value="Acyl-CoA_Oxase/DH_mid-dom_sf"/>
</dbReference>
<dbReference type="InterPro" id="IPR009100">
    <property type="entry name" value="AcylCoA_DH/oxidase_NM_dom_sf"/>
</dbReference>
<organism evidence="1 2">
    <name type="scientific">Streptomyces purpurascens</name>
    <dbReference type="NCBI Taxonomy" id="1924"/>
    <lineage>
        <taxon>Bacteria</taxon>
        <taxon>Bacillati</taxon>
        <taxon>Actinomycetota</taxon>
        <taxon>Actinomycetes</taxon>
        <taxon>Kitasatosporales</taxon>
        <taxon>Streptomycetaceae</taxon>
        <taxon>Streptomyces</taxon>
    </lineage>
</organism>
<evidence type="ECO:0000313" key="2">
    <source>
        <dbReference type="Proteomes" id="UP001621512"/>
    </source>
</evidence>
<keyword evidence="2" id="KW-1185">Reference proteome</keyword>
<dbReference type="Proteomes" id="UP001621512">
    <property type="component" value="Chromosome"/>
</dbReference>
<accession>A0ABZ1MY10</accession>
<dbReference type="Gene3D" id="1.10.540.10">
    <property type="entry name" value="Acyl-CoA dehydrogenase/oxidase, N-terminal domain"/>
    <property type="match status" value="1"/>
</dbReference>
<gene>
    <name evidence="1" type="ORF">OHU35_40530</name>
</gene>
<dbReference type="EMBL" id="CP108341">
    <property type="protein sequence ID" value="WTW31989.1"/>
    <property type="molecule type" value="Genomic_DNA"/>
</dbReference>
<dbReference type="RefSeq" id="WP_189727424.1">
    <property type="nucleotide sequence ID" value="NZ_BMUK01000013.1"/>
</dbReference>
<protein>
    <submittedName>
        <fullName evidence="1">Acyl-CoA/acyl-ACP dehydrogenase</fullName>
    </submittedName>
</protein>
<sequence length="401" mass="43284">MTEDLEGMNHTDNGDGPTLRERVAAAVEVARAHAVDVDSAGRFPAEAVAALKRHRLLAPEPVPGQGLWTAPQTVAVAHALGQACASTAMIWAMHQGQIQAVARQPKTSTPVQEFIDSAWETQPLVASLMSETGAASPRESRAHCREDPDGSGAIVIDKNVSVSSYLQQADAGLLVARRSADDAVTEGALVLVHRDELVISPWRDWQALGMRGTGSGGGRVRARTHRDRILEESFSEASARVIMPLSNLGWAACWLGIAESAFATAQDAFRRQQSRTAPDVLTARTMRLGRASDTIDELTEQIHSLAGQYEELRGTASDTMVRRSNALRLTAAARANESVLDSFQVIGVDAYREPSASKWSLSRQIRDVLSARVMISEDRIRLGSGQLAQLPRRSSLQDAIG</sequence>
<dbReference type="SUPFAM" id="SSF56645">
    <property type="entry name" value="Acyl-CoA dehydrogenase NM domain-like"/>
    <property type="match status" value="1"/>
</dbReference>
<dbReference type="Gene3D" id="1.20.140.10">
    <property type="entry name" value="Butyryl-CoA Dehydrogenase, subunit A, domain 3"/>
    <property type="match status" value="1"/>
</dbReference>